<evidence type="ECO:0000313" key="4">
    <source>
        <dbReference type="Proteomes" id="UP000192801"/>
    </source>
</evidence>
<evidence type="ECO:0000313" key="3">
    <source>
        <dbReference type="EMBL" id="ORA74064.1"/>
    </source>
</evidence>
<dbReference type="InterPro" id="IPR003477">
    <property type="entry name" value="PemK-like"/>
</dbReference>
<reference evidence="3 4" key="1">
    <citation type="submission" date="2016-12" db="EMBL/GenBank/DDBJ databases">
        <title>The new phylogeny of genus Mycobacterium.</title>
        <authorList>
            <person name="Tortoli E."/>
            <person name="Trovato A."/>
            <person name="Cirillo D.M."/>
        </authorList>
    </citation>
    <scope>NUCLEOTIDE SEQUENCE [LARGE SCALE GENOMIC DNA]</scope>
    <source>
        <strain evidence="3 4">DSM 45130</strain>
    </source>
</reference>
<keyword evidence="2" id="KW-1277">Toxin-antitoxin system</keyword>
<dbReference type="InterPro" id="IPR011067">
    <property type="entry name" value="Plasmid_toxin/cell-grow_inhib"/>
</dbReference>
<dbReference type="STRING" id="444597.BST26_00310"/>
<comment type="similarity">
    <text evidence="1">Belongs to the PemK/MazF family.</text>
</comment>
<keyword evidence="4" id="KW-1185">Reference proteome</keyword>
<dbReference type="AlphaFoldDB" id="A0A1X0DNS4"/>
<organism evidence="3 4">
    <name type="scientific">Mycolicibacterium insubricum</name>
    <dbReference type="NCBI Taxonomy" id="444597"/>
    <lineage>
        <taxon>Bacteria</taxon>
        <taxon>Bacillati</taxon>
        <taxon>Actinomycetota</taxon>
        <taxon>Actinomycetes</taxon>
        <taxon>Mycobacteriales</taxon>
        <taxon>Mycobacteriaceae</taxon>
        <taxon>Mycolicibacterium</taxon>
    </lineage>
</organism>
<evidence type="ECO:0000256" key="2">
    <source>
        <dbReference type="ARBA" id="ARBA00022649"/>
    </source>
</evidence>
<gene>
    <name evidence="3" type="ORF">BST26_00310</name>
</gene>
<evidence type="ECO:0000256" key="1">
    <source>
        <dbReference type="ARBA" id="ARBA00007521"/>
    </source>
</evidence>
<accession>A0A1X0DNS4</accession>
<sequence length="207" mass="23275">MLADMASQWKTVQRFAERLVFEEAPRFVKGLQHPEGLRRGFQTTVQQSLVQALTIGIDVLSEAALQQRALTAGRPVTRDGVPTAHRARRISYSPALDGRADPGEIVWTWVVFSDDPTRGKDRPVLVVGRDRKTLLGLMLSSQAYHAEDPNWVGIGSGTWDDDGRDSWVRLDRVLDVPEEGIRREGAILDRATFETVAVHLRTRYSWS</sequence>
<dbReference type="EMBL" id="MVHS01000001">
    <property type="protein sequence ID" value="ORA74064.1"/>
    <property type="molecule type" value="Genomic_DNA"/>
</dbReference>
<dbReference type="Pfam" id="PF02452">
    <property type="entry name" value="PemK_toxin"/>
    <property type="match status" value="1"/>
</dbReference>
<dbReference type="GO" id="GO:0003677">
    <property type="term" value="F:DNA binding"/>
    <property type="evidence" value="ECO:0007669"/>
    <property type="project" value="InterPro"/>
</dbReference>
<comment type="caution">
    <text evidence="3">The sequence shown here is derived from an EMBL/GenBank/DDBJ whole genome shotgun (WGS) entry which is preliminary data.</text>
</comment>
<dbReference type="Gene3D" id="2.30.30.110">
    <property type="match status" value="1"/>
</dbReference>
<dbReference type="Proteomes" id="UP000192801">
    <property type="component" value="Unassembled WGS sequence"/>
</dbReference>
<protein>
    <submittedName>
        <fullName evidence="3">Growth inhibitor PemK</fullName>
    </submittedName>
</protein>
<dbReference type="SUPFAM" id="SSF50118">
    <property type="entry name" value="Cell growth inhibitor/plasmid maintenance toxic component"/>
    <property type="match status" value="1"/>
</dbReference>
<proteinExistence type="inferred from homology"/>
<name>A0A1X0DNS4_9MYCO</name>